<feature type="region of interest" description="Disordered" evidence="1">
    <location>
        <begin position="124"/>
        <end position="180"/>
    </location>
</feature>
<evidence type="ECO:0000256" key="1">
    <source>
        <dbReference type="SAM" id="MobiDB-lite"/>
    </source>
</evidence>
<sequence>MEQQVSAKVSKNMSNDGQATDDRNVSASGPGLAREPDLTQSQALGLTLAVNEDLYTPAHTPYPEKGLMYQARKAFEDLPGAADDRDDDNTGILIDYETSSGHSFEIIGSQTRQILHSMTPAHTEAGEDALDPTIGPELSESDQQPAMPSVDYESSIPGPVQDSSIPSYVPGSSDIEDPAHNNSYERVSITSLLSHVSSSTAQVCATVFTAHMLVVSSYVWI</sequence>
<keyword evidence="3" id="KW-1185">Reference proteome</keyword>
<dbReference type="EMBL" id="KQ241832">
    <property type="protein sequence ID" value="KNC83459.1"/>
    <property type="molecule type" value="Genomic_DNA"/>
</dbReference>
<name>A0A0L0G3L8_9EUKA</name>
<reference evidence="2 3" key="1">
    <citation type="submission" date="2011-02" db="EMBL/GenBank/DDBJ databases">
        <title>The Genome Sequence of Sphaeroforma arctica JP610.</title>
        <authorList>
            <consortium name="The Broad Institute Genome Sequencing Platform"/>
            <person name="Russ C."/>
            <person name="Cuomo C."/>
            <person name="Young S.K."/>
            <person name="Zeng Q."/>
            <person name="Gargeya S."/>
            <person name="Alvarado L."/>
            <person name="Berlin A."/>
            <person name="Chapman S.B."/>
            <person name="Chen Z."/>
            <person name="Freedman E."/>
            <person name="Gellesch M."/>
            <person name="Goldberg J."/>
            <person name="Griggs A."/>
            <person name="Gujja S."/>
            <person name="Heilman E."/>
            <person name="Heiman D."/>
            <person name="Howarth C."/>
            <person name="Mehta T."/>
            <person name="Neiman D."/>
            <person name="Pearson M."/>
            <person name="Roberts A."/>
            <person name="Saif S."/>
            <person name="Shea T."/>
            <person name="Shenoy N."/>
            <person name="Sisk P."/>
            <person name="Stolte C."/>
            <person name="Sykes S."/>
            <person name="White J."/>
            <person name="Yandava C."/>
            <person name="Burger G."/>
            <person name="Gray M.W."/>
            <person name="Holland P.W.H."/>
            <person name="King N."/>
            <person name="Lang F.B.F."/>
            <person name="Roger A.J."/>
            <person name="Ruiz-Trillo I."/>
            <person name="Haas B."/>
            <person name="Nusbaum C."/>
            <person name="Birren B."/>
        </authorList>
    </citation>
    <scope>NUCLEOTIDE SEQUENCE [LARGE SCALE GENOMIC DNA]</scope>
    <source>
        <strain evidence="2 3">JP610</strain>
    </source>
</reference>
<evidence type="ECO:0000313" key="3">
    <source>
        <dbReference type="Proteomes" id="UP000054560"/>
    </source>
</evidence>
<feature type="region of interest" description="Disordered" evidence="1">
    <location>
        <begin position="1"/>
        <end position="38"/>
    </location>
</feature>
<evidence type="ECO:0000313" key="2">
    <source>
        <dbReference type="EMBL" id="KNC83459.1"/>
    </source>
</evidence>
<dbReference type="AlphaFoldDB" id="A0A0L0G3L8"/>
<dbReference type="GeneID" id="25904804"/>
<accession>A0A0L0G3L8</accession>
<organism evidence="2 3">
    <name type="scientific">Sphaeroforma arctica JP610</name>
    <dbReference type="NCBI Taxonomy" id="667725"/>
    <lineage>
        <taxon>Eukaryota</taxon>
        <taxon>Ichthyosporea</taxon>
        <taxon>Ichthyophonida</taxon>
        <taxon>Sphaeroforma</taxon>
    </lineage>
</organism>
<feature type="compositionally biased region" description="Polar residues" evidence="1">
    <location>
        <begin position="1"/>
        <end position="18"/>
    </location>
</feature>
<dbReference type="RefSeq" id="XP_014157361.1">
    <property type="nucleotide sequence ID" value="XM_014301886.1"/>
</dbReference>
<protein>
    <submittedName>
        <fullName evidence="2">Uncharacterized protein</fullName>
    </submittedName>
</protein>
<proteinExistence type="predicted"/>
<dbReference type="Proteomes" id="UP000054560">
    <property type="component" value="Unassembled WGS sequence"/>
</dbReference>
<gene>
    <name evidence="2" type="ORF">SARC_04300</name>
</gene>